<reference evidence="2" key="1">
    <citation type="journal article" date="2017" name="Nature">
        <title>The sunflower genome provides insights into oil metabolism, flowering and Asterid evolution.</title>
        <authorList>
            <person name="Badouin H."/>
            <person name="Gouzy J."/>
            <person name="Grassa C.J."/>
            <person name="Murat F."/>
            <person name="Staton S.E."/>
            <person name="Cottret L."/>
            <person name="Lelandais-Briere C."/>
            <person name="Owens G.L."/>
            <person name="Carrere S."/>
            <person name="Mayjonade B."/>
            <person name="Legrand L."/>
            <person name="Gill N."/>
            <person name="Kane N.C."/>
            <person name="Bowers J.E."/>
            <person name="Hubner S."/>
            <person name="Bellec A."/>
            <person name="Berard A."/>
            <person name="Berges H."/>
            <person name="Blanchet N."/>
            <person name="Boniface M.C."/>
            <person name="Brunel D."/>
            <person name="Catrice O."/>
            <person name="Chaidir N."/>
            <person name="Claudel C."/>
            <person name="Donnadieu C."/>
            <person name="Faraut T."/>
            <person name="Fievet G."/>
            <person name="Helmstetter N."/>
            <person name="King M."/>
            <person name="Knapp S.J."/>
            <person name="Lai Z."/>
            <person name="Le Paslier M.C."/>
            <person name="Lippi Y."/>
            <person name="Lorenzon L."/>
            <person name="Mandel J.R."/>
            <person name="Marage G."/>
            <person name="Marchand G."/>
            <person name="Marquand E."/>
            <person name="Bret-Mestries E."/>
            <person name="Morien E."/>
            <person name="Nambeesan S."/>
            <person name="Nguyen T."/>
            <person name="Pegot-Espagnet P."/>
            <person name="Pouilly N."/>
            <person name="Raftis F."/>
            <person name="Sallet E."/>
            <person name="Schiex T."/>
            <person name="Thomas J."/>
            <person name="Vandecasteele C."/>
            <person name="Vares D."/>
            <person name="Vear F."/>
            <person name="Vautrin S."/>
            <person name="Crespi M."/>
            <person name="Mangin B."/>
            <person name="Burke J.M."/>
            <person name="Salse J."/>
            <person name="Munos S."/>
            <person name="Vincourt P."/>
            <person name="Rieseberg L.H."/>
            <person name="Langlade N.B."/>
        </authorList>
    </citation>
    <scope>NUCLEOTIDE SEQUENCE [LARGE SCALE GENOMIC DNA]</scope>
    <source>
        <strain evidence="2">cv. SF193</strain>
    </source>
</reference>
<accession>A0A251SLK1</accession>
<name>A0A251SLK1_HELAN</name>
<gene>
    <name evidence="1" type="ORF">HannXRQ_Chr14g0453481</name>
</gene>
<proteinExistence type="predicted"/>
<dbReference type="EMBL" id="CM007903">
    <property type="protein sequence ID" value="OTF99155.1"/>
    <property type="molecule type" value="Genomic_DNA"/>
</dbReference>
<dbReference type="AlphaFoldDB" id="A0A251SLK1"/>
<dbReference type="Proteomes" id="UP000215914">
    <property type="component" value="Chromosome 14"/>
</dbReference>
<dbReference type="InParanoid" id="A0A251SLK1"/>
<keyword evidence="2" id="KW-1185">Reference proteome</keyword>
<sequence length="57" mass="6495">MLVSLSSTTTRGSDNHHWIGASYLLAKSLNKSRTIKQYGKSYFKNHHQDSGTKLWIT</sequence>
<evidence type="ECO:0000313" key="2">
    <source>
        <dbReference type="Proteomes" id="UP000215914"/>
    </source>
</evidence>
<organism evidence="1 2">
    <name type="scientific">Helianthus annuus</name>
    <name type="common">Common sunflower</name>
    <dbReference type="NCBI Taxonomy" id="4232"/>
    <lineage>
        <taxon>Eukaryota</taxon>
        <taxon>Viridiplantae</taxon>
        <taxon>Streptophyta</taxon>
        <taxon>Embryophyta</taxon>
        <taxon>Tracheophyta</taxon>
        <taxon>Spermatophyta</taxon>
        <taxon>Magnoliopsida</taxon>
        <taxon>eudicotyledons</taxon>
        <taxon>Gunneridae</taxon>
        <taxon>Pentapetalae</taxon>
        <taxon>asterids</taxon>
        <taxon>campanulids</taxon>
        <taxon>Asterales</taxon>
        <taxon>Asteraceae</taxon>
        <taxon>Asteroideae</taxon>
        <taxon>Heliantheae alliance</taxon>
        <taxon>Heliantheae</taxon>
        <taxon>Helianthus</taxon>
    </lineage>
</organism>
<evidence type="ECO:0000313" key="1">
    <source>
        <dbReference type="EMBL" id="OTF99155.1"/>
    </source>
</evidence>
<protein>
    <submittedName>
        <fullName evidence="1">Uncharacterized protein</fullName>
    </submittedName>
</protein>